<accession>A0A1I7Z1P2</accession>
<dbReference type="AlphaFoldDB" id="A0A1I7Z1P2"/>
<proteinExistence type="predicted"/>
<evidence type="ECO:0000313" key="1">
    <source>
        <dbReference type="Proteomes" id="UP000095287"/>
    </source>
</evidence>
<dbReference type="Proteomes" id="UP000095287">
    <property type="component" value="Unplaced"/>
</dbReference>
<name>A0A1I7Z1P2_9BILA</name>
<reference evidence="2" key="1">
    <citation type="submission" date="2016-11" db="UniProtKB">
        <authorList>
            <consortium name="WormBaseParasite"/>
        </authorList>
    </citation>
    <scope>IDENTIFICATION</scope>
</reference>
<keyword evidence="1" id="KW-1185">Reference proteome</keyword>
<sequence>MEVCRAVRKQKTVDERGNDSVGQISARVAGSALLQCAFMTGGTSTGDTNRGCPVEQDSNKIKDSVTLNRITRTDDVRRSRADFTEAQILASAGYSNRGRLDSGTRFRIPVQDASEQLSPKVTNYAGAPKPLEALTQPSYALFGVSKALGIFSWRRGHRNGTNRPRAVAPYAFVRPLQLLAQILRQLSSSKQEYACGVGRLRKVNTAVPAGRLFCCAGGPPSSFLLRSRRPTTPITLDLGSHLAV</sequence>
<protein>
    <submittedName>
        <fullName evidence="2">Uncharacterized protein</fullName>
    </submittedName>
</protein>
<organism evidence="1 2">
    <name type="scientific">Steinernema glaseri</name>
    <dbReference type="NCBI Taxonomy" id="37863"/>
    <lineage>
        <taxon>Eukaryota</taxon>
        <taxon>Metazoa</taxon>
        <taxon>Ecdysozoa</taxon>
        <taxon>Nematoda</taxon>
        <taxon>Chromadorea</taxon>
        <taxon>Rhabditida</taxon>
        <taxon>Tylenchina</taxon>
        <taxon>Panagrolaimomorpha</taxon>
        <taxon>Strongyloidoidea</taxon>
        <taxon>Steinernematidae</taxon>
        <taxon>Steinernema</taxon>
    </lineage>
</organism>
<dbReference type="WBParaSite" id="L893_g2188.t1">
    <property type="protein sequence ID" value="L893_g2188.t1"/>
    <property type="gene ID" value="L893_g2188"/>
</dbReference>
<evidence type="ECO:0000313" key="2">
    <source>
        <dbReference type="WBParaSite" id="L893_g2188.t1"/>
    </source>
</evidence>